<dbReference type="Gene3D" id="3.30.1330.60">
    <property type="entry name" value="OmpA-like domain"/>
    <property type="match status" value="1"/>
</dbReference>
<dbReference type="SUPFAM" id="SSF103088">
    <property type="entry name" value="OmpA-like"/>
    <property type="match status" value="1"/>
</dbReference>
<dbReference type="Proteomes" id="UP000824267">
    <property type="component" value="Unassembled WGS sequence"/>
</dbReference>
<dbReference type="Pfam" id="PF00691">
    <property type="entry name" value="OmpA"/>
    <property type="match status" value="1"/>
</dbReference>
<reference evidence="5" key="2">
    <citation type="submission" date="2021-04" db="EMBL/GenBank/DDBJ databases">
        <authorList>
            <person name="Gilroy R."/>
        </authorList>
    </citation>
    <scope>NUCLEOTIDE SEQUENCE</scope>
    <source>
        <strain evidence="5">Gambia16-930</strain>
    </source>
</reference>
<dbReference type="InterPro" id="IPR006665">
    <property type="entry name" value="OmpA-like"/>
</dbReference>
<proteinExistence type="predicted"/>
<feature type="signal peptide" evidence="3">
    <location>
        <begin position="1"/>
        <end position="19"/>
    </location>
</feature>
<dbReference type="InterPro" id="IPR036737">
    <property type="entry name" value="OmpA-like_sf"/>
</dbReference>
<evidence type="ECO:0000313" key="6">
    <source>
        <dbReference type="Proteomes" id="UP000824267"/>
    </source>
</evidence>
<dbReference type="InterPro" id="IPR050330">
    <property type="entry name" value="Bact_OuterMem_StrucFunc"/>
</dbReference>
<keyword evidence="3" id="KW-0732">Signal</keyword>
<dbReference type="GO" id="GO:0016020">
    <property type="term" value="C:membrane"/>
    <property type="evidence" value="ECO:0007669"/>
    <property type="project" value="UniProtKB-UniRule"/>
</dbReference>
<comment type="caution">
    <text evidence="5">The sequence shown here is derived from an EMBL/GenBank/DDBJ whole genome shotgun (WGS) entry which is preliminary data.</text>
</comment>
<feature type="chain" id="PRO_5038952470" evidence="3">
    <location>
        <begin position="20"/>
        <end position="384"/>
    </location>
</feature>
<evidence type="ECO:0000259" key="4">
    <source>
        <dbReference type="PROSITE" id="PS51123"/>
    </source>
</evidence>
<accession>A0A9D1UIU3</accession>
<dbReference type="PROSITE" id="PS51123">
    <property type="entry name" value="OMPA_2"/>
    <property type="match status" value="1"/>
</dbReference>
<feature type="domain" description="OmpA-like" evidence="4">
    <location>
        <begin position="274"/>
        <end position="384"/>
    </location>
</feature>
<dbReference type="CDD" id="cd07185">
    <property type="entry name" value="OmpA_C-like"/>
    <property type="match status" value="1"/>
</dbReference>
<keyword evidence="1" id="KW-0472">Membrane</keyword>
<evidence type="ECO:0000256" key="3">
    <source>
        <dbReference type="SAM" id="SignalP"/>
    </source>
</evidence>
<dbReference type="PANTHER" id="PTHR30329">
    <property type="entry name" value="STATOR ELEMENT OF FLAGELLAR MOTOR COMPLEX"/>
    <property type="match status" value="1"/>
</dbReference>
<name>A0A9D1UIU3_9BACT</name>
<keyword evidence="2" id="KW-0175">Coiled coil</keyword>
<sequence>MKKVILCLSMFVLALTANAQDKTLLRHAHHETNRFVDNWEVSLGAGIQAFHINQSKPFNGLSDEIVPMFEVSVGKWLTPIFGARLAFQGFNYKFMRSEIEYKGNYNYVHADVMMDMSNLICGYKPDRLYNAILMGGFGYAASKSEEMDGYNNEFAASFGLMNRFRLCESFSLNLDVRTFLTKESFGNIRNAGMIALNYELLAGVTYKISSKKNFDRVDYTPYQNKISALEKDLNSSREDLAKKDTEVEKLKKQVEKEIAAKEKAMDEAVRAKKLATPTANQPLSIFFRLGDSEITDRNVPNLKFLADAMKADKSDRVFVIVGYADKQTGSPEVNMELSKKRAEGIYNLLIKEGVDAKKLKAEGKGDTEQPFEGRPYMNRVVVIK</sequence>
<feature type="coiled-coil region" evidence="2">
    <location>
        <begin position="226"/>
        <end position="271"/>
    </location>
</feature>
<gene>
    <name evidence="5" type="ORF">IAC47_08055</name>
</gene>
<reference evidence="5" key="1">
    <citation type="journal article" date="2021" name="PeerJ">
        <title>Extensive microbial diversity within the chicken gut microbiome revealed by metagenomics and culture.</title>
        <authorList>
            <person name="Gilroy R."/>
            <person name="Ravi A."/>
            <person name="Getino M."/>
            <person name="Pursley I."/>
            <person name="Horton D.L."/>
            <person name="Alikhan N.F."/>
            <person name="Baker D."/>
            <person name="Gharbi K."/>
            <person name="Hall N."/>
            <person name="Watson M."/>
            <person name="Adriaenssens E.M."/>
            <person name="Foster-Nyarko E."/>
            <person name="Jarju S."/>
            <person name="Secka A."/>
            <person name="Antonio M."/>
            <person name="Oren A."/>
            <person name="Chaudhuri R.R."/>
            <person name="La Ragione R."/>
            <person name="Hildebrand F."/>
            <person name="Pallen M.J."/>
        </authorList>
    </citation>
    <scope>NUCLEOTIDE SEQUENCE</scope>
    <source>
        <strain evidence="5">Gambia16-930</strain>
    </source>
</reference>
<evidence type="ECO:0000256" key="1">
    <source>
        <dbReference type="PROSITE-ProRule" id="PRU00473"/>
    </source>
</evidence>
<protein>
    <submittedName>
        <fullName evidence="5">OmpA family protein</fullName>
    </submittedName>
</protein>
<organism evidence="5 6">
    <name type="scientific">Candidatus Onthomorpha intestinigallinarum</name>
    <dbReference type="NCBI Taxonomy" id="2840880"/>
    <lineage>
        <taxon>Bacteria</taxon>
        <taxon>Pseudomonadati</taxon>
        <taxon>Bacteroidota</taxon>
        <taxon>Bacteroidia</taxon>
        <taxon>Bacteroidales</taxon>
        <taxon>Candidatus Onthomorpha</taxon>
    </lineage>
</organism>
<dbReference type="AlphaFoldDB" id="A0A9D1UIU3"/>
<dbReference type="EMBL" id="DXGG01000250">
    <property type="protein sequence ID" value="HIW88201.1"/>
    <property type="molecule type" value="Genomic_DNA"/>
</dbReference>
<dbReference type="PANTHER" id="PTHR30329:SF21">
    <property type="entry name" value="LIPOPROTEIN YIAD-RELATED"/>
    <property type="match status" value="1"/>
</dbReference>
<evidence type="ECO:0000313" key="5">
    <source>
        <dbReference type="EMBL" id="HIW88201.1"/>
    </source>
</evidence>
<evidence type="ECO:0000256" key="2">
    <source>
        <dbReference type="SAM" id="Coils"/>
    </source>
</evidence>